<dbReference type="PANTHER" id="PTHR10060">
    <property type="entry name" value="TATD FAMILY DEOXYRIBONUCLEASE"/>
    <property type="match status" value="1"/>
</dbReference>
<organism evidence="1 2">
    <name type="scientific">Aliikangiella maris</name>
    <dbReference type="NCBI Taxonomy" id="3162458"/>
    <lineage>
        <taxon>Bacteria</taxon>
        <taxon>Pseudomonadati</taxon>
        <taxon>Pseudomonadota</taxon>
        <taxon>Gammaproteobacteria</taxon>
        <taxon>Oceanospirillales</taxon>
        <taxon>Pleioneaceae</taxon>
        <taxon>Aliikangiella</taxon>
    </lineage>
</organism>
<evidence type="ECO:0000313" key="2">
    <source>
        <dbReference type="Proteomes" id="UP001548189"/>
    </source>
</evidence>
<dbReference type="InterPro" id="IPR018228">
    <property type="entry name" value="DNase_TatD-rel_CS"/>
</dbReference>
<keyword evidence="1" id="KW-0378">Hydrolase</keyword>
<dbReference type="Proteomes" id="UP001548189">
    <property type="component" value="Unassembled WGS sequence"/>
</dbReference>
<sequence length="275" mass="31165">MTTHLTEQPQKTRLKWVDIGINLTNRRYAKDRQQVIDRAQKNGVDKLIITGTSVSESEQALALAQSRPGILFATAGCHPHDAKSLDNEGMAKLERLAKQPAVVAIGECGLDFNRNFSPPTKQIEAFEKQLELAIALQKPLFLHERDAFDTQFSILKQYREQIGDAVIHCFTSDKHKLAKYLDLNLYIGVTGWICDERRGQDLYQAVAFIPDDRLMLETDGPYLTPRNLSPKPTDNRNEPQYLPHIAQTVANARNQSLQHLSDISYTNSCRFFNLS</sequence>
<gene>
    <name evidence="1" type="ORF">ABVT43_15370</name>
</gene>
<dbReference type="Pfam" id="PF01026">
    <property type="entry name" value="TatD_DNase"/>
    <property type="match status" value="1"/>
</dbReference>
<reference evidence="1 2" key="1">
    <citation type="submission" date="2024-06" db="EMBL/GenBank/DDBJ databases">
        <authorList>
            <person name="Li F."/>
        </authorList>
    </citation>
    <scope>NUCLEOTIDE SEQUENCE [LARGE SCALE GENOMIC DNA]</scope>
    <source>
        <strain evidence="1 2">GXAS 311</strain>
    </source>
</reference>
<dbReference type="Gene3D" id="3.20.20.140">
    <property type="entry name" value="Metal-dependent hydrolases"/>
    <property type="match status" value="1"/>
</dbReference>
<accession>A0ABV2BXA1</accession>
<dbReference type="InterPro" id="IPR001130">
    <property type="entry name" value="TatD-like"/>
</dbReference>
<dbReference type="GO" id="GO:0016787">
    <property type="term" value="F:hydrolase activity"/>
    <property type="evidence" value="ECO:0007669"/>
    <property type="project" value="UniProtKB-KW"/>
</dbReference>
<proteinExistence type="predicted"/>
<dbReference type="PIRSF" id="PIRSF005902">
    <property type="entry name" value="DNase_TatD"/>
    <property type="match status" value="1"/>
</dbReference>
<dbReference type="InterPro" id="IPR032466">
    <property type="entry name" value="Metal_Hydrolase"/>
</dbReference>
<comment type="caution">
    <text evidence="1">The sequence shown here is derived from an EMBL/GenBank/DDBJ whole genome shotgun (WGS) entry which is preliminary data.</text>
</comment>
<dbReference type="EMBL" id="JBEVCJ010000023">
    <property type="protein sequence ID" value="MET1256519.1"/>
    <property type="molecule type" value="Genomic_DNA"/>
</dbReference>
<dbReference type="PANTHER" id="PTHR10060:SF15">
    <property type="entry name" value="DEOXYRIBONUCLEASE TATDN1"/>
    <property type="match status" value="1"/>
</dbReference>
<dbReference type="SUPFAM" id="SSF51556">
    <property type="entry name" value="Metallo-dependent hydrolases"/>
    <property type="match status" value="1"/>
</dbReference>
<protein>
    <submittedName>
        <fullName evidence="1">TatD family hydrolase</fullName>
    </submittedName>
</protein>
<name>A0ABV2BXA1_9GAMM</name>
<dbReference type="PROSITE" id="PS01090">
    <property type="entry name" value="TATD_2"/>
    <property type="match status" value="1"/>
</dbReference>
<dbReference type="InterPro" id="IPR050891">
    <property type="entry name" value="TatD-type_Hydrolase"/>
</dbReference>
<evidence type="ECO:0000313" key="1">
    <source>
        <dbReference type="EMBL" id="MET1256519.1"/>
    </source>
</evidence>
<dbReference type="PROSITE" id="PS01091">
    <property type="entry name" value="TATD_3"/>
    <property type="match status" value="1"/>
</dbReference>
<dbReference type="CDD" id="cd01310">
    <property type="entry name" value="TatD_DNAse"/>
    <property type="match status" value="1"/>
</dbReference>
<keyword evidence="2" id="KW-1185">Reference proteome</keyword>